<dbReference type="Proteomes" id="UP000241118">
    <property type="component" value="Unassembled WGS sequence"/>
</dbReference>
<dbReference type="InterPro" id="IPR047951">
    <property type="entry name" value="Transpos_ISL3"/>
</dbReference>
<dbReference type="InterPro" id="IPR002560">
    <property type="entry name" value="Transposase_DDE"/>
</dbReference>
<dbReference type="Pfam" id="PF01610">
    <property type="entry name" value="DDE_Tnp_ISL3"/>
    <property type="match status" value="1"/>
</dbReference>
<dbReference type="AlphaFoldDB" id="A0A2P8I1Z6"/>
<comment type="caution">
    <text evidence="2">The sequence shown here is derived from an EMBL/GenBank/DDBJ whole genome shotgun (WGS) entry which is preliminary data.</text>
</comment>
<keyword evidence="3" id="KW-1185">Reference proteome</keyword>
<organism evidence="2 3">
    <name type="scientific">Saccharothrix carnea</name>
    <dbReference type="NCBI Taxonomy" id="1280637"/>
    <lineage>
        <taxon>Bacteria</taxon>
        <taxon>Bacillati</taxon>
        <taxon>Actinomycetota</taxon>
        <taxon>Actinomycetes</taxon>
        <taxon>Pseudonocardiales</taxon>
        <taxon>Pseudonocardiaceae</taxon>
        <taxon>Saccharothrix</taxon>
    </lineage>
</organism>
<sequence length="97" mass="10541">MTALAAIVRSFAALLAPCKDNPARLAAWATAAREADLPHVHSFARGINQDIDAVTAAITLDHHNGRTEGVNTKTKLIKRQMYGRAGFTLLRHRILLG</sequence>
<gene>
    <name evidence="2" type="ORF">B0I31_113169</name>
</gene>
<protein>
    <submittedName>
        <fullName evidence="2">Transposase</fullName>
    </submittedName>
</protein>
<accession>A0A2P8I1Z6</accession>
<evidence type="ECO:0000313" key="3">
    <source>
        <dbReference type="Proteomes" id="UP000241118"/>
    </source>
</evidence>
<dbReference type="PANTHER" id="PTHR33498">
    <property type="entry name" value="TRANSPOSASE FOR INSERTION SEQUENCE ELEMENT IS1557"/>
    <property type="match status" value="1"/>
</dbReference>
<feature type="domain" description="Transposase IS204/IS1001/IS1096/IS1165 DDE" evidence="1">
    <location>
        <begin position="21"/>
        <end position="94"/>
    </location>
</feature>
<name>A0A2P8I1Z6_SACCR</name>
<evidence type="ECO:0000259" key="1">
    <source>
        <dbReference type="Pfam" id="PF01610"/>
    </source>
</evidence>
<dbReference type="EMBL" id="PYAX01000013">
    <property type="protein sequence ID" value="PSL52496.1"/>
    <property type="molecule type" value="Genomic_DNA"/>
</dbReference>
<proteinExistence type="predicted"/>
<dbReference type="PANTHER" id="PTHR33498:SF1">
    <property type="entry name" value="TRANSPOSASE FOR INSERTION SEQUENCE ELEMENT IS1557"/>
    <property type="match status" value="1"/>
</dbReference>
<reference evidence="2 3" key="1">
    <citation type="submission" date="2018-03" db="EMBL/GenBank/DDBJ databases">
        <title>Genomic Encyclopedia of Type Strains, Phase III (KMG-III): the genomes of soil and plant-associated and newly described type strains.</title>
        <authorList>
            <person name="Whitman W."/>
        </authorList>
    </citation>
    <scope>NUCLEOTIDE SEQUENCE [LARGE SCALE GENOMIC DNA]</scope>
    <source>
        <strain evidence="2 3">CGMCC 4.7097</strain>
    </source>
</reference>
<evidence type="ECO:0000313" key="2">
    <source>
        <dbReference type="EMBL" id="PSL52496.1"/>
    </source>
</evidence>